<gene>
    <name evidence="2" type="ORF">I7I51_02810</name>
</gene>
<dbReference type="VEuPathDB" id="FungiDB:I7I51_02810"/>
<dbReference type="Proteomes" id="UP000663671">
    <property type="component" value="Chromosome 6"/>
</dbReference>
<evidence type="ECO:0000256" key="1">
    <source>
        <dbReference type="SAM" id="SignalP"/>
    </source>
</evidence>
<organism evidence="2 3">
    <name type="scientific">Ajellomyces capsulatus</name>
    <name type="common">Darling's disease fungus</name>
    <name type="synonym">Histoplasma capsulatum</name>
    <dbReference type="NCBI Taxonomy" id="5037"/>
    <lineage>
        <taxon>Eukaryota</taxon>
        <taxon>Fungi</taxon>
        <taxon>Dikarya</taxon>
        <taxon>Ascomycota</taxon>
        <taxon>Pezizomycotina</taxon>
        <taxon>Eurotiomycetes</taxon>
        <taxon>Eurotiomycetidae</taxon>
        <taxon>Onygenales</taxon>
        <taxon>Ajellomycetaceae</taxon>
        <taxon>Histoplasma</taxon>
    </lineage>
</organism>
<sequence>MVLRPFFFLFFLACLLCFAEYRLRRSNASTRTEVPALKFGHRCIGGRRTPAPSYTLCPEKRIKPRFWKDLGNDKGIGHKEQTSPLIFEKVHPNLSDKLRDGYISWGEWANPSSRDLGECSRLGISVAFFPSKSPVRSTEYPASAISTPLSFSNDHPSPGAIQAARIFEKRSWCTPHLQRCPRPISAKDGPLSSRFGNP</sequence>
<protein>
    <recommendedName>
        <fullName evidence="4">Secreted protein</fullName>
    </recommendedName>
</protein>
<evidence type="ECO:0008006" key="4">
    <source>
        <dbReference type="Google" id="ProtNLM"/>
    </source>
</evidence>
<evidence type="ECO:0000313" key="2">
    <source>
        <dbReference type="EMBL" id="QSS66621.1"/>
    </source>
</evidence>
<feature type="chain" id="PRO_5034083951" description="Secreted protein" evidence="1">
    <location>
        <begin position="20"/>
        <end position="198"/>
    </location>
</feature>
<keyword evidence="1" id="KW-0732">Signal</keyword>
<dbReference type="EMBL" id="CP069116">
    <property type="protein sequence ID" value="QSS66621.1"/>
    <property type="molecule type" value="Genomic_DNA"/>
</dbReference>
<feature type="signal peptide" evidence="1">
    <location>
        <begin position="1"/>
        <end position="19"/>
    </location>
</feature>
<proteinExistence type="predicted"/>
<accession>A0A8A1MKI1</accession>
<name>A0A8A1MKI1_AJECA</name>
<dbReference type="AlphaFoldDB" id="A0A8A1MKI1"/>
<evidence type="ECO:0000313" key="3">
    <source>
        <dbReference type="Proteomes" id="UP000663671"/>
    </source>
</evidence>
<reference evidence="2" key="1">
    <citation type="submission" date="2021-01" db="EMBL/GenBank/DDBJ databases">
        <title>Chromosome-level genome assembly of a human fungal pathogen reveals clustering of transcriptionally co-regulated genes.</title>
        <authorList>
            <person name="Voorhies M."/>
            <person name="Cohen S."/>
            <person name="Shea T.P."/>
            <person name="Petrus S."/>
            <person name="Munoz J.F."/>
            <person name="Poplawski S."/>
            <person name="Goldman W.E."/>
            <person name="Michael T."/>
            <person name="Cuomo C.A."/>
            <person name="Sil A."/>
            <person name="Beyhan S."/>
        </authorList>
    </citation>
    <scope>NUCLEOTIDE SEQUENCE</scope>
    <source>
        <strain evidence="2">WU24</strain>
    </source>
</reference>